<evidence type="ECO:0000256" key="1">
    <source>
        <dbReference type="SAM" id="Phobius"/>
    </source>
</evidence>
<gene>
    <name evidence="3" type="ORF">Pas1_09200</name>
</gene>
<evidence type="ECO:0000313" key="4">
    <source>
        <dbReference type="Proteomes" id="UP000248592"/>
    </source>
</evidence>
<sequence length="211" mass="24214">MTVWLWCELALFSLVSPFALMLLRSAIWFIPLLWAAGLLCCWYLYTQKISLKALWGWHAVNKASLLKIVYRFIPLAIMIAAVMVSFMPESLFSLYRRDAGLWLLVMILYPVLSVVPQEIMYRAFMYARYRTLFENPKYWVIASAIAFGMAHLFLHNVLAPAMSLIGGLIFASTYARSRSLALVCIEHALYGNFIFTLGLGQYFYHGTVMHS</sequence>
<accession>A0A2Z4JUW6</accession>
<feature type="transmembrane region" description="Helical" evidence="1">
    <location>
        <begin position="187"/>
        <end position="204"/>
    </location>
</feature>
<dbReference type="Pfam" id="PF02517">
    <property type="entry name" value="Rce1-like"/>
    <property type="match status" value="1"/>
</dbReference>
<keyword evidence="1" id="KW-1133">Transmembrane helix</keyword>
<dbReference type="InterPro" id="IPR003675">
    <property type="entry name" value="Rce1/LyrA-like_dom"/>
</dbReference>
<dbReference type="GO" id="GO:0080120">
    <property type="term" value="P:CAAX-box protein maturation"/>
    <property type="evidence" value="ECO:0007669"/>
    <property type="project" value="UniProtKB-ARBA"/>
</dbReference>
<keyword evidence="3" id="KW-0378">Hydrolase</keyword>
<dbReference type="RefSeq" id="WP_112295077.1">
    <property type="nucleotide sequence ID" value="NZ_CBCSBS010000002.1"/>
</dbReference>
<keyword evidence="3" id="KW-0645">Protease</keyword>
<protein>
    <submittedName>
        <fullName evidence="3">CPBP family intramembrane metalloprotease</fullName>
    </submittedName>
</protein>
<dbReference type="GO" id="GO:0006508">
    <property type="term" value="P:proteolysis"/>
    <property type="evidence" value="ECO:0007669"/>
    <property type="project" value="UniProtKB-KW"/>
</dbReference>
<organism evidence="3 4">
    <name type="scientific">Polynucleobacter paneuropaeus</name>
    <dbReference type="NCBI Taxonomy" id="2527775"/>
    <lineage>
        <taxon>Bacteria</taxon>
        <taxon>Pseudomonadati</taxon>
        <taxon>Pseudomonadota</taxon>
        <taxon>Betaproteobacteria</taxon>
        <taxon>Burkholderiales</taxon>
        <taxon>Burkholderiaceae</taxon>
        <taxon>Polynucleobacter</taxon>
    </lineage>
</organism>
<reference evidence="4" key="1">
    <citation type="submission" date="2018-06" db="EMBL/GenBank/DDBJ databases">
        <title>Description of a new Polynucleobacter species.</title>
        <authorList>
            <person name="Hahn M.W."/>
        </authorList>
    </citation>
    <scope>NUCLEOTIDE SEQUENCE [LARGE SCALE GENOMIC DNA]</scope>
    <source>
        <strain evidence="4">MG-25-Pas1-D2</strain>
    </source>
</reference>
<dbReference type="GO" id="GO:0008237">
    <property type="term" value="F:metallopeptidase activity"/>
    <property type="evidence" value="ECO:0007669"/>
    <property type="project" value="UniProtKB-KW"/>
</dbReference>
<dbReference type="EMBL" id="CP030085">
    <property type="protein sequence ID" value="AWW50541.1"/>
    <property type="molecule type" value="Genomic_DNA"/>
</dbReference>
<feature type="transmembrane region" description="Helical" evidence="1">
    <location>
        <begin position="99"/>
        <end position="115"/>
    </location>
</feature>
<feature type="transmembrane region" description="Helical" evidence="1">
    <location>
        <begin position="68"/>
        <end position="87"/>
    </location>
</feature>
<feature type="transmembrane region" description="Helical" evidence="1">
    <location>
        <begin position="27"/>
        <end position="45"/>
    </location>
</feature>
<dbReference type="Proteomes" id="UP000248592">
    <property type="component" value="Chromosome"/>
</dbReference>
<keyword evidence="1" id="KW-0472">Membrane</keyword>
<evidence type="ECO:0000259" key="2">
    <source>
        <dbReference type="Pfam" id="PF02517"/>
    </source>
</evidence>
<feature type="domain" description="CAAX prenyl protease 2/Lysostaphin resistance protein A-like" evidence="2">
    <location>
        <begin position="102"/>
        <end position="190"/>
    </location>
</feature>
<name>A0A2Z4JUW6_9BURK</name>
<evidence type="ECO:0000313" key="3">
    <source>
        <dbReference type="EMBL" id="AWW50541.1"/>
    </source>
</evidence>
<keyword evidence="1" id="KW-0812">Transmembrane</keyword>
<feature type="transmembrane region" description="Helical" evidence="1">
    <location>
        <begin position="159"/>
        <end position="175"/>
    </location>
</feature>
<feature type="transmembrane region" description="Helical" evidence="1">
    <location>
        <begin position="136"/>
        <end position="153"/>
    </location>
</feature>
<dbReference type="GO" id="GO:0004175">
    <property type="term" value="F:endopeptidase activity"/>
    <property type="evidence" value="ECO:0007669"/>
    <property type="project" value="UniProtKB-ARBA"/>
</dbReference>
<proteinExistence type="predicted"/>
<dbReference type="AlphaFoldDB" id="A0A2Z4JUW6"/>
<keyword evidence="3" id="KW-0482">Metalloprotease</keyword>